<gene>
    <name evidence="2" type="ORF">BST13_35340</name>
</gene>
<protein>
    <recommendedName>
        <fullName evidence="1">CDGP domain-containing protein</fullName>
    </recommendedName>
</protein>
<comment type="caution">
    <text evidence="2">The sequence shown here is derived from an EMBL/GenBank/DDBJ whole genome shotgun (WGS) entry which is preliminary data.</text>
</comment>
<dbReference type="STRING" id="1927124.BST13_35340"/>
<dbReference type="EMBL" id="MVHF01000062">
    <property type="protein sequence ID" value="ORA23433.1"/>
    <property type="molecule type" value="Genomic_DNA"/>
</dbReference>
<dbReference type="Proteomes" id="UP000192448">
    <property type="component" value="Unassembled WGS sequence"/>
</dbReference>
<dbReference type="InterPro" id="IPR056271">
    <property type="entry name" value="CDGP_dom"/>
</dbReference>
<dbReference type="OrthoDB" id="4730047at2"/>
<proteinExistence type="predicted"/>
<dbReference type="Pfam" id="PF24238">
    <property type="entry name" value="CDGP"/>
    <property type="match status" value="1"/>
</dbReference>
<accession>A0A1X0A015</accession>
<feature type="domain" description="CDGP" evidence="1">
    <location>
        <begin position="25"/>
        <end position="104"/>
    </location>
</feature>
<name>A0A1X0A015_9MYCO</name>
<sequence length="107" mass="11514">MAAGAVLAGTGIAYAARADAAPGIGCQTVLWGFLGSQRRTICDSPQRADGSWTRERTIWWPERWVPLACGRYSCWGGYWQDAGGSRETYPVTPETVLADEPGHLVGA</sequence>
<evidence type="ECO:0000259" key="1">
    <source>
        <dbReference type="Pfam" id="PF24238"/>
    </source>
</evidence>
<dbReference type="AlphaFoldDB" id="A0A1X0A015"/>
<evidence type="ECO:0000313" key="2">
    <source>
        <dbReference type="EMBL" id="ORA23433.1"/>
    </source>
</evidence>
<evidence type="ECO:0000313" key="3">
    <source>
        <dbReference type="Proteomes" id="UP000192448"/>
    </source>
</evidence>
<organism evidence="2 3">
    <name type="scientific">Mycobacterium aquaticum</name>
    <dbReference type="NCBI Taxonomy" id="1927124"/>
    <lineage>
        <taxon>Bacteria</taxon>
        <taxon>Bacillati</taxon>
        <taxon>Actinomycetota</taxon>
        <taxon>Actinomycetes</taxon>
        <taxon>Mycobacteriales</taxon>
        <taxon>Mycobacteriaceae</taxon>
        <taxon>Mycobacterium</taxon>
    </lineage>
</organism>
<keyword evidence="3" id="KW-1185">Reference proteome</keyword>
<reference evidence="2 3" key="1">
    <citation type="submission" date="2017-02" db="EMBL/GenBank/DDBJ databases">
        <title>The new phylogeny of genus Mycobacterium.</title>
        <authorList>
            <person name="Tortoli E."/>
            <person name="Trovato A."/>
            <person name="Cirillo D.M."/>
        </authorList>
    </citation>
    <scope>NUCLEOTIDE SEQUENCE [LARGE SCALE GENOMIC DNA]</scope>
    <source>
        <strain evidence="2 3">RW6</strain>
    </source>
</reference>